<feature type="transmembrane region" description="Helical" evidence="2">
    <location>
        <begin position="38"/>
        <end position="61"/>
    </location>
</feature>
<feature type="compositionally biased region" description="Polar residues" evidence="1">
    <location>
        <begin position="246"/>
        <end position="261"/>
    </location>
</feature>
<keyword evidence="4" id="KW-1185">Reference proteome</keyword>
<evidence type="ECO:0000256" key="2">
    <source>
        <dbReference type="SAM" id="Phobius"/>
    </source>
</evidence>
<reference evidence="4" key="1">
    <citation type="submission" date="2016-02" db="EMBL/GenBank/DDBJ databases">
        <title>Draft genome sequence of Microdochium bolleyi, a fungal endophyte of beachgrass.</title>
        <authorList>
            <consortium name="DOE Joint Genome Institute"/>
            <person name="David A.S."/>
            <person name="May G."/>
            <person name="Haridas S."/>
            <person name="Lim J."/>
            <person name="Wang M."/>
            <person name="Labutti K."/>
            <person name="Lipzen A."/>
            <person name="Barry K."/>
            <person name="Grigoriev I.V."/>
        </authorList>
    </citation>
    <scope>NUCLEOTIDE SEQUENCE [LARGE SCALE GENOMIC DNA]</scope>
    <source>
        <strain evidence="4">J235TASD1</strain>
    </source>
</reference>
<feature type="compositionally biased region" description="Low complexity" evidence="1">
    <location>
        <begin position="287"/>
        <end position="299"/>
    </location>
</feature>
<name>A0A136JAS9_9PEZI</name>
<feature type="transmembrane region" description="Helical" evidence="2">
    <location>
        <begin position="119"/>
        <end position="143"/>
    </location>
</feature>
<feature type="region of interest" description="Disordered" evidence="1">
    <location>
        <begin position="186"/>
        <end position="205"/>
    </location>
</feature>
<feature type="compositionally biased region" description="Low complexity" evidence="1">
    <location>
        <begin position="222"/>
        <end position="240"/>
    </location>
</feature>
<sequence>MSRILLPASFAIANLATLIIFILYAVLAQALRLSTTQVGVAAAIAAVCEAAVLAMLSALIVSQYRGSWRQAIAMRRFQCCMIAVSVVLLAAIASGATLVCLSQVTAVEQESSPLNTRDYLIALTCLLCIAFLLQLSSLTVYFVGTPISHANTAGSIHSAEDGFRSPEMLMRVKAVPYSKTVAARTRVWPQPADSRPSSSNGTISSIRSSFSHAVRPISSKTRLLSVRSSRSARSGHSGHTPDLENGSVQAGQHNFDSWDTSSIEAPPAALAIDTTIAPSPRFLETIPASPMSSRASSPATIQDSESTRSYQPRRSRSYSPNSRAQTPQTVTPPSEAHIHPLFRSDSPSPPMATPGTMVVAAPNAGQVISERSLSRMRSSSLNGTTRSLSRQGSFESFSRKTIHGSEDSTLVESMDEVDMVPPIPAWVLGAGSRTSLHEYQTRRLKEEVAKDSGSRP</sequence>
<keyword evidence="2" id="KW-0812">Transmembrane</keyword>
<dbReference type="EMBL" id="KQ964247">
    <property type="protein sequence ID" value="KXJ94299.1"/>
    <property type="molecule type" value="Genomic_DNA"/>
</dbReference>
<feature type="compositionally biased region" description="Low complexity" evidence="1">
    <location>
        <begin position="194"/>
        <end position="205"/>
    </location>
</feature>
<feature type="region of interest" description="Disordered" evidence="1">
    <location>
        <begin position="222"/>
        <end position="261"/>
    </location>
</feature>
<keyword evidence="2" id="KW-0472">Membrane</keyword>
<dbReference type="STRING" id="196109.A0A136JAS9"/>
<organism evidence="3 4">
    <name type="scientific">Microdochium bolleyi</name>
    <dbReference type="NCBI Taxonomy" id="196109"/>
    <lineage>
        <taxon>Eukaryota</taxon>
        <taxon>Fungi</taxon>
        <taxon>Dikarya</taxon>
        <taxon>Ascomycota</taxon>
        <taxon>Pezizomycotina</taxon>
        <taxon>Sordariomycetes</taxon>
        <taxon>Xylariomycetidae</taxon>
        <taxon>Xylariales</taxon>
        <taxon>Microdochiaceae</taxon>
        <taxon>Microdochium</taxon>
    </lineage>
</organism>
<gene>
    <name evidence="3" type="ORF">Micbo1qcDRAFT_193508</name>
</gene>
<accession>A0A136JAS9</accession>
<dbReference type="InParanoid" id="A0A136JAS9"/>
<feature type="transmembrane region" description="Helical" evidence="2">
    <location>
        <begin position="82"/>
        <end position="107"/>
    </location>
</feature>
<dbReference type="AlphaFoldDB" id="A0A136JAS9"/>
<evidence type="ECO:0000313" key="3">
    <source>
        <dbReference type="EMBL" id="KXJ94299.1"/>
    </source>
</evidence>
<feature type="region of interest" description="Disordered" evidence="1">
    <location>
        <begin position="283"/>
        <end position="350"/>
    </location>
</feature>
<dbReference type="Proteomes" id="UP000070501">
    <property type="component" value="Unassembled WGS sequence"/>
</dbReference>
<evidence type="ECO:0000313" key="4">
    <source>
        <dbReference type="Proteomes" id="UP000070501"/>
    </source>
</evidence>
<protein>
    <submittedName>
        <fullName evidence="3">Uncharacterized protein</fullName>
    </submittedName>
</protein>
<keyword evidence="2" id="KW-1133">Transmembrane helix</keyword>
<dbReference type="OrthoDB" id="5431149at2759"/>
<proteinExistence type="predicted"/>
<evidence type="ECO:0000256" key="1">
    <source>
        <dbReference type="SAM" id="MobiDB-lite"/>
    </source>
</evidence>